<keyword evidence="6" id="KW-0732">Signal</keyword>
<accession>A0A2G9UB37</accession>
<gene>
    <name evidence="12" type="ORF">TELCIR_11307</name>
</gene>
<dbReference type="GO" id="GO:0004415">
    <property type="term" value="F:hyalurononglucosaminidase activity"/>
    <property type="evidence" value="ECO:0007669"/>
    <property type="project" value="UniProtKB-UniRule"/>
</dbReference>
<dbReference type="SUPFAM" id="SSF51445">
    <property type="entry name" value="(Trans)glycosidases"/>
    <property type="match status" value="1"/>
</dbReference>
<evidence type="ECO:0000256" key="2">
    <source>
        <dbReference type="ARBA" id="ARBA00004613"/>
    </source>
</evidence>
<dbReference type="EMBL" id="KZ347910">
    <property type="protein sequence ID" value="PIO66962.1"/>
    <property type="molecule type" value="Genomic_DNA"/>
</dbReference>
<evidence type="ECO:0000256" key="6">
    <source>
        <dbReference type="ARBA" id="ARBA00022729"/>
    </source>
</evidence>
<evidence type="ECO:0000256" key="9">
    <source>
        <dbReference type="ARBA" id="ARBA00023180"/>
    </source>
</evidence>
<dbReference type="PANTHER" id="PTHR11769:SF23">
    <property type="entry name" value="HYALURONIDASE-1"/>
    <property type="match status" value="1"/>
</dbReference>
<dbReference type="PRINTS" id="PR00846">
    <property type="entry name" value="GLHYDRLASE56"/>
</dbReference>
<reference evidence="12 13" key="1">
    <citation type="submission" date="2015-09" db="EMBL/GenBank/DDBJ databases">
        <title>Draft genome of the parasitic nematode Teladorsagia circumcincta isolate WARC Sus (inbred).</title>
        <authorList>
            <person name="Mitreva M."/>
        </authorList>
    </citation>
    <scope>NUCLEOTIDE SEQUENCE [LARGE SCALE GENOMIC DNA]</scope>
    <source>
        <strain evidence="12 13">S</strain>
    </source>
</reference>
<dbReference type="GO" id="GO:0030214">
    <property type="term" value="P:hyaluronan catabolic process"/>
    <property type="evidence" value="ECO:0007669"/>
    <property type="project" value="TreeGrafter"/>
</dbReference>
<name>A0A2G9UB37_TELCI</name>
<dbReference type="PANTHER" id="PTHR11769">
    <property type="entry name" value="HYALURONIDASE"/>
    <property type="match status" value="1"/>
</dbReference>
<keyword evidence="10" id="KW-0458">Lysosome</keyword>
<comment type="catalytic activity">
    <reaction evidence="11">
        <text>Random hydrolysis of (1-&gt;4)-linkages between N-acetyl-beta-D-glucosamine and D-glucuronate residues in hyaluronate.</text>
        <dbReference type="EC" id="3.2.1.35"/>
    </reaction>
</comment>
<proteinExistence type="inferred from homology"/>
<evidence type="ECO:0000256" key="5">
    <source>
        <dbReference type="ARBA" id="ARBA00022536"/>
    </source>
</evidence>
<evidence type="ECO:0000313" key="13">
    <source>
        <dbReference type="Proteomes" id="UP000230423"/>
    </source>
</evidence>
<evidence type="ECO:0000313" key="12">
    <source>
        <dbReference type="EMBL" id="PIO66962.1"/>
    </source>
</evidence>
<dbReference type="GO" id="GO:0005764">
    <property type="term" value="C:lysosome"/>
    <property type="evidence" value="ECO:0007669"/>
    <property type="project" value="UniProtKB-SubCell"/>
</dbReference>
<evidence type="ECO:0000256" key="1">
    <source>
        <dbReference type="ARBA" id="ARBA00004371"/>
    </source>
</evidence>
<keyword evidence="13" id="KW-1185">Reference proteome</keyword>
<protein>
    <recommendedName>
        <fullName evidence="11">Hyaluronidase</fullName>
        <ecNumber evidence="11">3.2.1.35</ecNumber>
    </recommendedName>
</protein>
<comment type="subcellular location">
    <subcellularLocation>
        <location evidence="1">Lysosome</location>
    </subcellularLocation>
    <subcellularLocation>
        <location evidence="2">Secreted</location>
    </subcellularLocation>
</comment>
<keyword evidence="11" id="KW-0326">Glycosidase</keyword>
<evidence type="ECO:0000256" key="10">
    <source>
        <dbReference type="ARBA" id="ARBA00023228"/>
    </source>
</evidence>
<keyword evidence="9" id="KW-0325">Glycoprotein</keyword>
<keyword evidence="8" id="KW-1015">Disulfide bond</keyword>
<dbReference type="GO" id="GO:0031410">
    <property type="term" value="C:cytoplasmic vesicle"/>
    <property type="evidence" value="ECO:0007669"/>
    <property type="project" value="TreeGrafter"/>
</dbReference>
<comment type="similarity">
    <text evidence="3 11">Belongs to the glycosyl hydrolase 56 family.</text>
</comment>
<keyword evidence="5" id="KW-0245">EGF-like domain</keyword>
<organism evidence="12 13">
    <name type="scientific">Teladorsagia circumcincta</name>
    <name type="common">Brown stomach worm</name>
    <name type="synonym">Ostertagia circumcincta</name>
    <dbReference type="NCBI Taxonomy" id="45464"/>
    <lineage>
        <taxon>Eukaryota</taxon>
        <taxon>Metazoa</taxon>
        <taxon>Ecdysozoa</taxon>
        <taxon>Nematoda</taxon>
        <taxon>Chromadorea</taxon>
        <taxon>Rhabditida</taxon>
        <taxon>Rhabditina</taxon>
        <taxon>Rhabditomorpha</taxon>
        <taxon>Strongyloidea</taxon>
        <taxon>Trichostrongylidae</taxon>
        <taxon>Teladorsagia</taxon>
    </lineage>
</organism>
<evidence type="ECO:0000256" key="8">
    <source>
        <dbReference type="ARBA" id="ARBA00023157"/>
    </source>
</evidence>
<evidence type="ECO:0000256" key="11">
    <source>
        <dbReference type="RuleBase" id="RU610713"/>
    </source>
</evidence>
<evidence type="ECO:0000256" key="7">
    <source>
        <dbReference type="ARBA" id="ARBA00022801"/>
    </source>
</evidence>
<dbReference type="EC" id="3.2.1.35" evidence="11"/>
<dbReference type="GO" id="GO:0005576">
    <property type="term" value="C:extracellular region"/>
    <property type="evidence" value="ECO:0007669"/>
    <property type="project" value="UniProtKB-SubCell"/>
</dbReference>
<dbReference type="Proteomes" id="UP000230423">
    <property type="component" value="Unassembled WGS sequence"/>
</dbReference>
<evidence type="ECO:0000256" key="3">
    <source>
        <dbReference type="ARBA" id="ARBA00008871"/>
    </source>
</evidence>
<keyword evidence="7 11" id="KW-0378">Hydrolase</keyword>
<dbReference type="Gene3D" id="3.20.20.70">
    <property type="entry name" value="Aldolase class I"/>
    <property type="match status" value="1"/>
</dbReference>
<dbReference type="GO" id="GO:0005975">
    <property type="term" value="P:carbohydrate metabolic process"/>
    <property type="evidence" value="ECO:0007669"/>
    <property type="project" value="InterPro"/>
</dbReference>
<dbReference type="InterPro" id="IPR017853">
    <property type="entry name" value="GH"/>
</dbReference>
<dbReference type="InterPro" id="IPR018155">
    <property type="entry name" value="Hyaluronidase"/>
</dbReference>
<dbReference type="InterPro" id="IPR013785">
    <property type="entry name" value="Aldolase_TIM"/>
</dbReference>
<dbReference type="Pfam" id="PF01630">
    <property type="entry name" value="Glyco_hydro_56"/>
    <property type="match status" value="1"/>
</dbReference>
<keyword evidence="4" id="KW-0964">Secreted</keyword>
<dbReference type="AlphaFoldDB" id="A0A2G9UB37"/>
<dbReference type="OrthoDB" id="5796153at2759"/>
<evidence type="ECO:0000256" key="4">
    <source>
        <dbReference type="ARBA" id="ARBA00022525"/>
    </source>
</evidence>
<sequence length="159" mass="18444">MERATNTIDTLSRKLATSDFISEGQTFFGEKIVLFYETKFGLYPYYEDYNSSQPINGGLPQNASLDLHLHEVIKQILIKIPNQWFNGLAVIDFEHWRPLYAMNWDKKRAKDAVEYFIDGTSRACYRRLMNTYSILPSGDLHCISEDDAGTSEKWSIRVM</sequence>